<dbReference type="AlphaFoldDB" id="A0A4P9X9M2"/>
<organism evidence="3 4">
    <name type="scientific">Caulochytrium protostelioides</name>
    <dbReference type="NCBI Taxonomy" id="1555241"/>
    <lineage>
        <taxon>Eukaryota</taxon>
        <taxon>Fungi</taxon>
        <taxon>Fungi incertae sedis</taxon>
        <taxon>Chytridiomycota</taxon>
        <taxon>Chytridiomycota incertae sedis</taxon>
        <taxon>Chytridiomycetes</taxon>
        <taxon>Caulochytriales</taxon>
        <taxon>Caulochytriaceae</taxon>
        <taxon>Caulochytrium</taxon>
    </lineage>
</organism>
<feature type="domain" description="SAM-dependent methyltransferase RsmB-F/NOP2-type catalytic core" evidence="2">
    <location>
        <begin position="461"/>
        <end position="626"/>
    </location>
</feature>
<feature type="region of interest" description="Disordered" evidence="1">
    <location>
        <begin position="772"/>
        <end position="812"/>
    </location>
</feature>
<dbReference type="InterPro" id="IPR029063">
    <property type="entry name" value="SAM-dependent_MTases_sf"/>
</dbReference>
<feature type="region of interest" description="Disordered" evidence="1">
    <location>
        <begin position="901"/>
        <end position="925"/>
    </location>
</feature>
<dbReference type="SUPFAM" id="SSF53335">
    <property type="entry name" value="S-adenosyl-L-methionine-dependent methyltransferases"/>
    <property type="match status" value="1"/>
</dbReference>
<evidence type="ECO:0000313" key="3">
    <source>
        <dbReference type="EMBL" id="RKP02043.1"/>
    </source>
</evidence>
<dbReference type="PANTHER" id="PTHR14663">
    <property type="entry name" value="METHYLTRANSFERASE NSUN7-RELATED"/>
    <property type="match status" value="1"/>
</dbReference>
<sequence length="925" mass="98082">MSGRSYVWDAPLTPFGKAVGPAAALSPAASRSAKPTGPAASTLTLAEAKLRERRLYMASEASVSASSLPRLASGASSAAQPTVPAQGSAATLRSASCETFKLAHPLLGSSSTSIVSAAASASPPAPRSGATTARSSLASSGDSIADDAAALLTDVPTLRQLRQAAVALAQIRAGSTTHRTSLGFMPHLNVAGRHGESHGLQLDATLDLASEATRDHILPLVYQCMQLMPCLDQLLSRTQILVYHAALLPHRDLLKVILTFYLGHDFTAAIHAAIALRIDAGATACPADAETARTIASAIWNLRVALQAAYARLRITRRAAGASPAERLQALLPIAVRERDVVSAAMRRQLRINPFLQKSAESLYTELRALGFRVTRRPAIDPDWDPEAAAAALQPAADAAAQRAEQRDPTIWIEPNGRLDVAATTLAQLMPSAPMTSQRLLLDDGALSTALCIPTAAFWKHKHVMDVRAGGGHRVALMAQLMDGTGKLLASEGRPHHIAKLTQTIQQQQLPASTDILSLPFLQIPTDHPQCQNVTFMVVEAPSTGSAVVDKLGYLMQEHEFASTSYTKSDLIRFQRQQLQWLQHAFQFPNVTHILYITRSMHREENEHVLQLMLDQLPADWGLLPLKDLDQLALPEPTRRLHIAPTDAVPLALGLSSSQPTPAKADPTAHRHGTTLASLPAGNSLPALSPQPPRAATVEDLDAVDLEDAAQYPTLTKDALGDLECLYIPPSDRGDGIFAALFTNIFPIHDAAGASDADAPEDGVAAQAAADGTPRIGADGAHDTSGAGIQRQRSAKRKIKRTRGRRPYGTPFVPRLSQALARSVARLSEPRVRRAQSDELLAVSTASLGTARGGFMPAAASSAALATGSEAAPWGNITYYMALAHGQGSAAASPSASASSQAAFNAHKGPRRHDATEKAATPWRF</sequence>
<feature type="compositionally biased region" description="Basic residues" evidence="1">
    <location>
        <begin position="793"/>
        <end position="806"/>
    </location>
</feature>
<dbReference type="STRING" id="1555241.A0A4P9X9M2"/>
<evidence type="ECO:0000256" key="1">
    <source>
        <dbReference type="SAM" id="MobiDB-lite"/>
    </source>
</evidence>
<keyword evidence="4" id="KW-1185">Reference proteome</keyword>
<dbReference type="Gene3D" id="3.40.50.150">
    <property type="entry name" value="Vaccinia Virus protein VP39"/>
    <property type="match status" value="1"/>
</dbReference>
<reference evidence="4" key="1">
    <citation type="journal article" date="2018" name="Nat. Microbiol.">
        <title>Leveraging single-cell genomics to expand the fungal tree of life.</title>
        <authorList>
            <person name="Ahrendt S.R."/>
            <person name="Quandt C.A."/>
            <person name="Ciobanu D."/>
            <person name="Clum A."/>
            <person name="Salamov A."/>
            <person name="Andreopoulos B."/>
            <person name="Cheng J.F."/>
            <person name="Woyke T."/>
            <person name="Pelin A."/>
            <person name="Henrissat B."/>
            <person name="Reynolds N.K."/>
            <person name="Benny G.L."/>
            <person name="Smith M.E."/>
            <person name="James T.Y."/>
            <person name="Grigoriev I.V."/>
        </authorList>
    </citation>
    <scope>NUCLEOTIDE SEQUENCE [LARGE SCALE GENOMIC DNA]</scope>
    <source>
        <strain evidence="4">ATCC 52028</strain>
    </source>
</reference>
<dbReference type="OrthoDB" id="435282at2759"/>
<dbReference type="PANTHER" id="PTHR14663:SF2">
    <property type="entry name" value="METHYLTRANSFERASE NSUN7-RELATED"/>
    <property type="match status" value="1"/>
</dbReference>
<dbReference type="InterPro" id="IPR042620">
    <property type="entry name" value="NSUN7"/>
</dbReference>
<evidence type="ECO:0000259" key="2">
    <source>
        <dbReference type="Pfam" id="PF01189"/>
    </source>
</evidence>
<dbReference type="EMBL" id="ML014153">
    <property type="protein sequence ID" value="RKP02043.1"/>
    <property type="molecule type" value="Genomic_DNA"/>
</dbReference>
<gene>
    <name evidence="3" type="ORF">CXG81DRAFT_25274</name>
</gene>
<dbReference type="Proteomes" id="UP000274922">
    <property type="component" value="Unassembled WGS sequence"/>
</dbReference>
<feature type="region of interest" description="Disordered" evidence="1">
    <location>
        <begin position="118"/>
        <end position="138"/>
    </location>
</feature>
<dbReference type="Pfam" id="PF01189">
    <property type="entry name" value="Methyltr_RsmB-F"/>
    <property type="match status" value="1"/>
</dbReference>
<feature type="region of interest" description="Disordered" evidence="1">
    <location>
        <begin position="654"/>
        <end position="693"/>
    </location>
</feature>
<protein>
    <recommendedName>
        <fullName evidence="2">SAM-dependent methyltransferase RsmB-F/NOP2-type catalytic core domain-containing protein</fullName>
    </recommendedName>
</protein>
<accession>A0A4P9X9M2</accession>
<name>A0A4P9X9M2_9FUNG</name>
<evidence type="ECO:0000313" key="4">
    <source>
        <dbReference type="Proteomes" id="UP000274922"/>
    </source>
</evidence>
<dbReference type="InterPro" id="IPR049560">
    <property type="entry name" value="MeTrfase_RsmB-F_NOP2_cat"/>
</dbReference>
<proteinExistence type="predicted"/>